<dbReference type="InterPro" id="IPR036388">
    <property type="entry name" value="WH-like_DNA-bd_sf"/>
</dbReference>
<dbReference type="PRINTS" id="PR00033">
    <property type="entry name" value="HTHASNC"/>
</dbReference>
<dbReference type="PROSITE" id="PS50956">
    <property type="entry name" value="HTH_ASNC_2"/>
    <property type="match status" value="1"/>
</dbReference>
<gene>
    <name evidence="2" type="ORF">SALWKB29_1760</name>
</gene>
<organism evidence="2 3">
    <name type="scientific">Snodgrassella communis</name>
    <dbReference type="NCBI Taxonomy" id="2946699"/>
    <lineage>
        <taxon>Bacteria</taxon>
        <taxon>Pseudomonadati</taxon>
        <taxon>Pseudomonadota</taxon>
        <taxon>Betaproteobacteria</taxon>
        <taxon>Neisseriales</taxon>
        <taxon>Neisseriaceae</taxon>
        <taxon>Snodgrassella</taxon>
    </lineage>
</organism>
<reference evidence="2 3" key="1">
    <citation type="submission" date="2014-03" db="EMBL/GenBank/DDBJ databases">
        <title>The genomes of two eusocial bee gut symbionts.</title>
        <authorList>
            <person name="Kwong W.K."/>
            <person name="Engel P."/>
            <person name="Koch H."/>
            <person name="Moran N.A."/>
        </authorList>
    </citation>
    <scope>NUCLEOTIDE SEQUENCE [LARGE SCALE GENOMIC DNA]</scope>
    <source>
        <strain evidence="3">wkB29</strain>
    </source>
</reference>
<dbReference type="Proteomes" id="UP000027170">
    <property type="component" value="Unassembled WGS sequence"/>
</dbReference>
<dbReference type="GO" id="GO:0043565">
    <property type="term" value="F:sequence-specific DNA binding"/>
    <property type="evidence" value="ECO:0007669"/>
    <property type="project" value="InterPro"/>
</dbReference>
<accession>A0A836MQC8</accession>
<dbReference type="EMBL" id="JFZV01000009">
    <property type="protein sequence ID" value="KDN14270.1"/>
    <property type="molecule type" value="Genomic_DNA"/>
</dbReference>
<dbReference type="RefSeq" id="WP_080701839.1">
    <property type="nucleotide sequence ID" value="NZ_JFZV01000009.1"/>
</dbReference>
<dbReference type="Gene3D" id="1.10.10.10">
    <property type="entry name" value="Winged helix-like DNA-binding domain superfamily/Winged helix DNA-binding domain"/>
    <property type="match status" value="1"/>
</dbReference>
<dbReference type="InterPro" id="IPR036390">
    <property type="entry name" value="WH_DNA-bd_sf"/>
</dbReference>
<evidence type="ECO:0000259" key="1">
    <source>
        <dbReference type="PROSITE" id="PS50956"/>
    </source>
</evidence>
<name>A0A836MQC8_9NEIS</name>
<dbReference type="AlphaFoldDB" id="A0A836MQC8"/>
<dbReference type="OrthoDB" id="34294at2"/>
<sequence length="58" mass="6643">MKTVNTIYFQDESMDKKDRAILDLLKSNSRLSWKEIGEKVFLSGQAVGLRVQNLVDRG</sequence>
<proteinExistence type="predicted"/>
<evidence type="ECO:0000313" key="3">
    <source>
        <dbReference type="Proteomes" id="UP000027170"/>
    </source>
</evidence>
<feature type="domain" description="HTH asnC-type" evidence="1">
    <location>
        <begin position="14"/>
        <end position="58"/>
    </location>
</feature>
<comment type="caution">
    <text evidence="2">The sequence shown here is derived from an EMBL/GenBank/DDBJ whole genome shotgun (WGS) entry which is preliminary data.</text>
</comment>
<evidence type="ECO:0000313" key="2">
    <source>
        <dbReference type="EMBL" id="KDN14270.1"/>
    </source>
</evidence>
<keyword evidence="3" id="KW-1185">Reference proteome</keyword>
<protein>
    <recommendedName>
        <fullName evidence="1">HTH asnC-type domain-containing protein</fullName>
    </recommendedName>
</protein>
<dbReference type="SUPFAM" id="SSF46785">
    <property type="entry name" value="Winged helix' DNA-binding domain"/>
    <property type="match status" value="1"/>
</dbReference>
<dbReference type="InterPro" id="IPR000485">
    <property type="entry name" value="AsnC-type_HTH_dom"/>
</dbReference>
<dbReference type="Pfam" id="PF13404">
    <property type="entry name" value="HTH_AsnC-type"/>
    <property type="match status" value="1"/>
</dbReference>